<dbReference type="InterPro" id="IPR036291">
    <property type="entry name" value="NAD(P)-bd_dom_sf"/>
</dbReference>
<dbReference type="SUPFAM" id="SSF51735">
    <property type="entry name" value="NAD(P)-binding Rossmann-fold domains"/>
    <property type="match status" value="1"/>
</dbReference>
<dbReference type="GO" id="GO:0009062">
    <property type="term" value="P:fatty acid catabolic process"/>
    <property type="evidence" value="ECO:0007669"/>
    <property type="project" value="InterPro"/>
</dbReference>
<dbReference type="EC" id="1.3.1.124" evidence="3"/>
<evidence type="ECO:0000256" key="1">
    <source>
        <dbReference type="ARBA" id="ARBA00022857"/>
    </source>
</evidence>
<keyword evidence="1" id="KW-0521">NADP</keyword>
<accession>A0A3Q8UBV9</accession>
<evidence type="ECO:0000256" key="3">
    <source>
        <dbReference type="ARBA" id="ARBA00026117"/>
    </source>
</evidence>
<dbReference type="PRINTS" id="PR00081">
    <property type="entry name" value="GDHRDH"/>
</dbReference>
<proteinExistence type="evidence at transcript level"/>
<evidence type="ECO:0000256" key="2">
    <source>
        <dbReference type="ARBA" id="ARBA00023002"/>
    </source>
</evidence>
<dbReference type="InterPro" id="IPR045017">
    <property type="entry name" value="DECR2-like"/>
</dbReference>
<protein>
    <recommendedName>
        <fullName evidence="3">2,4-dienoyl-CoA reductase [(3E)-enoyl-CoA-producing]</fullName>
        <ecNumber evidence="3">1.3.1.124</ecNumber>
    </recommendedName>
</protein>
<dbReference type="PANTHER" id="PTHR43296:SF2">
    <property type="entry name" value="PEROXISOMAL 2,4-DIENOYL-COA REDUCTASE [(3E)-ENOYL-COA-PRODUCING]"/>
    <property type="match status" value="1"/>
</dbReference>
<name>A0A3Q8UBV9_9APIC</name>
<dbReference type="EMBL" id="MK265927">
    <property type="protein sequence ID" value="AZL94558.1"/>
    <property type="molecule type" value="mRNA"/>
</dbReference>
<dbReference type="Pfam" id="PF13561">
    <property type="entry name" value="adh_short_C2"/>
    <property type="match status" value="1"/>
</dbReference>
<sequence length="255" mass="27738">MVLHTSLQNMVVKYIYFLVTKRSLSMQKKCIEDDYGVGVCEYTSGDVRTSRSVEEGVLRCIDVFKRINILINCAAGNFICDILNLSVKGFKTVLEIDTVGTFIASKHVYTHALQHTGGGVIINISMTLHYTGTHSQIHAGAAKAAIDAMTKHMAVEFGHTHVNVNSIAPGPILNTQGIHKLTLTNNQEGPNELLDALKESIPLKRLGTVDDLANTALFLSTKEANYITGSIIVVDGGHWLNGTSSFLNPLKKSSL</sequence>
<evidence type="ECO:0000313" key="6">
    <source>
        <dbReference type="EMBL" id="AZL94558.1"/>
    </source>
</evidence>
<keyword evidence="2" id="KW-0560">Oxidoreductase</keyword>
<dbReference type="GO" id="GO:0008670">
    <property type="term" value="F:2,4-dienoyl-CoA reductase (NADPH) activity"/>
    <property type="evidence" value="ECO:0007669"/>
    <property type="project" value="InterPro"/>
</dbReference>
<reference evidence="6" key="1">
    <citation type="journal article" date="2018" name="Genome Biol. Evol.">
        <title>Nephromyces encodes a urate metabolism pathway and predicted peroxisomes, demonstrating these are not ancient losses of apicomplexans.</title>
        <authorList>
            <person name="Paight C."/>
            <person name="Slamovits C.H."/>
            <person name="Saffo M.B."/>
            <person name="Lane C.E."/>
        </authorList>
    </citation>
    <scope>NUCLEOTIDE SEQUENCE</scope>
    <source>
        <strain evidence="6">Neph158</strain>
    </source>
</reference>
<dbReference type="Gene3D" id="3.40.50.720">
    <property type="entry name" value="NAD(P)-binding Rossmann-like Domain"/>
    <property type="match status" value="1"/>
</dbReference>
<evidence type="ECO:0000256" key="5">
    <source>
        <dbReference type="ARBA" id="ARBA00048340"/>
    </source>
</evidence>
<organism evidence="6">
    <name type="scientific">Nephromyces sp. MMRI</name>
    <dbReference type="NCBI Taxonomy" id="2496275"/>
    <lineage>
        <taxon>Eukaryota</taxon>
        <taxon>Sar</taxon>
        <taxon>Alveolata</taxon>
        <taxon>Apicomplexa</taxon>
        <taxon>Aconoidasida</taxon>
        <taxon>Nephromycida</taxon>
        <taxon>Nephromyces</taxon>
    </lineage>
</organism>
<dbReference type="AlphaFoldDB" id="A0A3Q8UBV9"/>
<evidence type="ECO:0000256" key="4">
    <source>
        <dbReference type="ARBA" id="ARBA00048009"/>
    </source>
</evidence>
<dbReference type="InterPro" id="IPR002347">
    <property type="entry name" value="SDR_fam"/>
</dbReference>
<dbReference type="GO" id="GO:0005777">
    <property type="term" value="C:peroxisome"/>
    <property type="evidence" value="ECO:0007669"/>
    <property type="project" value="TreeGrafter"/>
</dbReference>
<comment type="catalytic activity">
    <reaction evidence="4">
        <text>a (2E,4E)-dienoyl-CoA + NADPH + H(+) = a 4,5-saturated-(3E)-enoyl-CoA + NADP(+)</text>
        <dbReference type="Rhea" id="RHEA:45912"/>
        <dbReference type="ChEBI" id="CHEBI:15378"/>
        <dbReference type="ChEBI" id="CHEBI:57783"/>
        <dbReference type="ChEBI" id="CHEBI:58349"/>
        <dbReference type="ChEBI" id="CHEBI:85101"/>
        <dbReference type="ChEBI" id="CHEBI:85493"/>
        <dbReference type="EC" id="1.3.1.124"/>
    </reaction>
</comment>
<comment type="catalytic activity">
    <reaction evidence="5">
        <text>a (2E,4Z)-dienoyl-CoA + NADPH + H(+) = a 4,5-saturated-(3E)-enoyl-CoA + NADP(+)</text>
        <dbReference type="Rhea" id="RHEA:61892"/>
        <dbReference type="ChEBI" id="CHEBI:15378"/>
        <dbReference type="ChEBI" id="CHEBI:57783"/>
        <dbReference type="ChEBI" id="CHEBI:58349"/>
        <dbReference type="ChEBI" id="CHEBI:85099"/>
        <dbReference type="ChEBI" id="CHEBI:85493"/>
        <dbReference type="EC" id="1.3.1.124"/>
    </reaction>
</comment>
<dbReference type="PANTHER" id="PTHR43296">
    <property type="entry name" value="PEROXISOMAL 2,4-DIENOYL-COA REDUCTASE"/>
    <property type="match status" value="1"/>
</dbReference>